<evidence type="ECO:0000256" key="3">
    <source>
        <dbReference type="ARBA" id="ARBA00023004"/>
    </source>
</evidence>
<dbReference type="STRING" id="1121416.SAMN02745220_01428"/>
<evidence type="ECO:0000259" key="6">
    <source>
        <dbReference type="Pfam" id="PF01869"/>
    </source>
</evidence>
<evidence type="ECO:0000259" key="7">
    <source>
        <dbReference type="Pfam" id="PF09989"/>
    </source>
</evidence>
<evidence type="ECO:0000313" key="9">
    <source>
        <dbReference type="Proteomes" id="UP000184603"/>
    </source>
</evidence>
<keyword evidence="4" id="KW-0411">Iron-sulfur</keyword>
<proteinExistence type="predicted"/>
<dbReference type="SUPFAM" id="SSF53067">
    <property type="entry name" value="Actin-like ATPase domain"/>
    <property type="match status" value="2"/>
</dbReference>
<dbReference type="PANTHER" id="PTHR32329">
    <property type="entry name" value="BIFUNCTIONAL PROTEIN [INCLUDES 2-HYDROXYACYL-COA DEHYDRATASE (N-TER) AND ITS ACTIVATOR DOMAIN (C_TERM)-RELATED"/>
    <property type="match status" value="1"/>
</dbReference>
<dbReference type="GO" id="GO:0046872">
    <property type="term" value="F:metal ion binding"/>
    <property type="evidence" value="ECO:0007669"/>
    <property type="project" value="UniProtKB-KW"/>
</dbReference>
<organism evidence="8 9">
    <name type="scientific">Desulfopila aestuarii DSM 18488</name>
    <dbReference type="NCBI Taxonomy" id="1121416"/>
    <lineage>
        <taxon>Bacteria</taxon>
        <taxon>Pseudomonadati</taxon>
        <taxon>Thermodesulfobacteriota</taxon>
        <taxon>Desulfobulbia</taxon>
        <taxon>Desulfobulbales</taxon>
        <taxon>Desulfocapsaceae</taxon>
        <taxon>Desulfopila</taxon>
    </lineage>
</organism>
<dbReference type="EMBL" id="FRFE01000005">
    <property type="protein sequence ID" value="SHO46324.1"/>
    <property type="molecule type" value="Genomic_DNA"/>
</dbReference>
<dbReference type="InterPro" id="IPR051805">
    <property type="entry name" value="Dehydratase_Activator_Redct"/>
</dbReference>
<feature type="domain" description="ATPase BadF/BadG/BcrA/BcrD type" evidence="6">
    <location>
        <begin position="8"/>
        <end position="250"/>
    </location>
</feature>
<evidence type="ECO:0000256" key="5">
    <source>
        <dbReference type="SAM" id="MobiDB-lite"/>
    </source>
</evidence>
<evidence type="ECO:0000256" key="4">
    <source>
        <dbReference type="ARBA" id="ARBA00023014"/>
    </source>
</evidence>
<dbReference type="InterPro" id="IPR018709">
    <property type="entry name" value="CoA_activase_DUF2229"/>
</dbReference>
<dbReference type="GO" id="GO:0051536">
    <property type="term" value="F:iron-sulfur cluster binding"/>
    <property type="evidence" value="ECO:0007669"/>
    <property type="project" value="UniProtKB-KW"/>
</dbReference>
<dbReference type="Proteomes" id="UP000184603">
    <property type="component" value="Unassembled WGS sequence"/>
</dbReference>
<keyword evidence="3" id="KW-0408">Iron</keyword>
<evidence type="ECO:0000256" key="2">
    <source>
        <dbReference type="ARBA" id="ARBA00022723"/>
    </source>
</evidence>
<dbReference type="OrthoDB" id="9177882at2"/>
<evidence type="ECO:0000256" key="1">
    <source>
        <dbReference type="ARBA" id="ARBA00001966"/>
    </source>
</evidence>
<dbReference type="InterPro" id="IPR043129">
    <property type="entry name" value="ATPase_NBD"/>
</dbReference>
<dbReference type="Pfam" id="PF01869">
    <property type="entry name" value="BcrAD_BadFG"/>
    <property type="match status" value="2"/>
</dbReference>
<dbReference type="RefSeq" id="WP_073612763.1">
    <property type="nucleotide sequence ID" value="NZ_FRFE01000005.1"/>
</dbReference>
<dbReference type="PANTHER" id="PTHR32329:SF2">
    <property type="entry name" value="BIFUNCTIONAL PROTEIN [INCLUDES 2-HYDROXYACYL-COA DEHYDRATASE (N-TER) AND ITS ACTIVATOR DOMAIN (C_TERM)"/>
    <property type="match status" value="1"/>
</dbReference>
<dbReference type="CDD" id="cd24035">
    <property type="entry name" value="ASKHA_NBD_O66634-like_rpt2"/>
    <property type="match status" value="1"/>
</dbReference>
<keyword evidence="2" id="KW-0479">Metal-binding</keyword>
<feature type="region of interest" description="Disordered" evidence="5">
    <location>
        <begin position="1397"/>
        <end position="1423"/>
    </location>
</feature>
<name>A0A1M7Y2S3_9BACT</name>
<sequence length="1447" mass="161528">MNNAITILGIDVGSVAVGVAVIERDGSILHTGYRFHHGEVSATIRQLLDEAALTQIDIVAITGSTPAGVRSARRYDSEICTITAAKRLHPAIRGLLKVGGEKFSLSTFDHDGHYLGSRTNTSCAAGTGSFLDQQAVRLHLGSSEQLSEIAAQSFSRCPKIATRCAVFAKTDLIHAQQEGYSLGEISNGLCQGLAKNIVDTLFVEDTVSAGEVIFCGGVARNGAVAAHIETLTGIHFVRPALGHLYGALGACFMALDELISLDLPIAASQHFSIDELLLAESIGQKEYYYPPLTLNLSTYPDFTSIEQYLDRSEGEPTVEVDIHRTMNSNTNLDVYLGIDVGSTSTKAVLMDGSHEVVAGLYTRTAGRPLAAVQALFRAIDTIQREKKVEFSVIQCGSTGSGRKFIGTLIGADNIIDEITAHARAACQFNPEVDTIIEIGGQDAKFTTLQDGRVTSSTMNSVCAAGTGSFIEEQAAKLGCAVEDYSSRAENQRAPMVSDRCTVFMERDINHYLSLGYTVDEVLAAALHGVRENYLQKVACEKHIGKTVFFQGATAKNKALVAAFEQRLGRPIIVSKFCHLTGALGVALILRDEGKNTTDFKGFSLYRQKVEIRGEICEICTNHCKISVADVGGTEVAYGFLCGRDYGTKSYVSANTGSFQLLHERRRVCHFHRKTEEGEIRIGLPAAVHMVEDLPMWQFFFDQLGLVTVTSEGCRDGQVQGKKLTRAEFCAPITAMHGHVAWLLDRADYIFLPTFLEEKAKDVRRQYCYYTQFLPALTASMAGDIEHRILRPIVRYLYTSFHTKIELYRMMKDIVPNRWNFFDVAQAYDKALQFKKEGKGQMVRLMAERRAGGSDVQVVFVGRPYSVLSPGLNGNVPTIFNKLGIDTFYQDMLSYKRDEVAHIQPLLDEIHWEHGVRILEAAEVIAQRDMLYPVFLTSFMCTPDAFVIDYFKKVMDSHNKPYLILQLDEHDSSVGYETRIEAAVRSFRNHHRKKRRWLDVDYTTINPRLDPELNRKYLIFPNWDAITCGLLAATLRREGYKVVLMEESHRIIREGLRHNSGQCLPLNIVAQGYIETMRCHDLNPADCSLWLNHATISCNIRLYPHHIKTIITEQGFGEAGVYVGKLSFAEISFRAAANAYFAYMLGGMLRRVACRIRPYERKNGETDRVLAEGVALLSAAFAEGREKEDALRFIVSRFGAIARTVTRRPKVAIFGDLYVRDNRVMNQDLVRFIEIHGGEVITTPYSEYAKMIAPSYFRKWFNEGKYLDLLAYRALLSTMSRMEKTYMRIFAPVLGGEVFSYDDDPVQVLSEYNIQPENTGESMDNILKIHYIKKHFPDVSLFVQTSPSLCCPSLVTEAMRDRIEKKTGVPVVSVTYDGTGGSKNEVILPYLKYPRNETRKGGETGQEIHGAARREGPPAIESVPGNRQWKQTLLSSVPVDENWVWPHR</sequence>
<dbReference type="Pfam" id="PF09989">
    <property type="entry name" value="DUF2229"/>
    <property type="match status" value="1"/>
</dbReference>
<dbReference type="Gene3D" id="3.30.420.40">
    <property type="match status" value="4"/>
</dbReference>
<comment type="cofactor">
    <cofactor evidence="1">
        <name>[4Fe-4S] cluster</name>
        <dbReference type="ChEBI" id="CHEBI:49883"/>
    </cofactor>
</comment>
<accession>A0A1M7Y2S3</accession>
<feature type="domain" description="DUF2229" evidence="7">
    <location>
        <begin position="680"/>
        <end position="892"/>
    </location>
</feature>
<reference evidence="8 9" key="1">
    <citation type="submission" date="2016-12" db="EMBL/GenBank/DDBJ databases">
        <authorList>
            <person name="Song W.-J."/>
            <person name="Kurnit D.M."/>
        </authorList>
    </citation>
    <scope>NUCLEOTIDE SEQUENCE [LARGE SCALE GENOMIC DNA]</scope>
    <source>
        <strain evidence="8 9">DSM 18488</strain>
    </source>
</reference>
<dbReference type="InterPro" id="IPR002731">
    <property type="entry name" value="ATPase_BadF"/>
</dbReference>
<dbReference type="NCBIfam" id="TIGR00241">
    <property type="entry name" value="CoA_E_activ"/>
    <property type="match status" value="1"/>
</dbReference>
<feature type="domain" description="ATPase BadF/BadG/BcrA/BcrD type" evidence="6">
    <location>
        <begin position="336"/>
        <end position="588"/>
    </location>
</feature>
<dbReference type="CDD" id="cd24034">
    <property type="entry name" value="ASKHA_NBD_O66634-like_rpt1"/>
    <property type="match status" value="1"/>
</dbReference>
<gene>
    <name evidence="8" type="ORF">SAMN02745220_01428</name>
</gene>
<dbReference type="InterPro" id="IPR008275">
    <property type="entry name" value="CoA_E_activase_dom"/>
</dbReference>
<evidence type="ECO:0000313" key="8">
    <source>
        <dbReference type="EMBL" id="SHO46324.1"/>
    </source>
</evidence>
<protein>
    <submittedName>
        <fullName evidence="8">CoA-substrate-specific enzyme activase, putative</fullName>
    </submittedName>
</protein>
<keyword evidence="9" id="KW-1185">Reference proteome</keyword>